<sequence>MIDVPAVHAALLGPLEGGPIPPERIARKGKQFTPPDGDVPHARIAIAWEFNGKTGAALWEGVGMLQVLVCAPLGIDEDALHVEAAKVAALYRPHLDATPLAYGVRVVQLATDAATELDDRGATATGDPARWLAVPVHVDFRVERIDTAA</sequence>
<dbReference type="RefSeq" id="WP_209764274.1">
    <property type="nucleotide sequence ID" value="NZ_JAGINP010000002.1"/>
</dbReference>
<evidence type="ECO:0000313" key="2">
    <source>
        <dbReference type="Proteomes" id="UP000781958"/>
    </source>
</evidence>
<comment type="caution">
    <text evidence="1">The sequence shown here is derived from an EMBL/GenBank/DDBJ whole genome shotgun (WGS) entry which is preliminary data.</text>
</comment>
<name>A0ABS4SEX2_9PROT</name>
<proteinExistence type="predicted"/>
<dbReference type="Gene3D" id="3.30.2000.20">
    <property type="match status" value="1"/>
</dbReference>
<dbReference type="Proteomes" id="UP000781958">
    <property type="component" value="Unassembled WGS sequence"/>
</dbReference>
<evidence type="ECO:0000313" key="1">
    <source>
        <dbReference type="EMBL" id="MBP2291042.1"/>
    </source>
</evidence>
<accession>A0ABS4SEX2</accession>
<reference evidence="1 2" key="1">
    <citation type="submission" date="2021-03" db="EMBL/GenBank/DDBJ databases">
        <title>Genomic Encyclopedia of Type Strains, Phase III (KMG-III): the genomes of soil and plant-associated and newly described type strains.</title>
        <authorList>
            <person name="Whitman W."/>
        </authorList>
    </citation>
    <scope>NUCLEOTIDE SEQUENCE [LARGE SCALE GENOMIC DNA]</scope>
    <source>
        <strain evidence="1 2">IMMIB AFH-6</strain>
    </source>
</reference>
<protein>
    <submittedName>
        <fullName evidence="1">Uncharacterized protein</fullName>
    </submittedName>
</protein>
<organism evidence="1 2">
    <name type="scientific">Azospirillum rugosum</name>
    <dbReference type="NCBI Taxonomy" id="416170"/>
    <lineage>
        <taxon>Bacteria</taxon>
        <taxon>Pseudomonadati</taxon>
        <taxon>Pseudomonadota</taxon>
        <taxon>Alphaproteobacteria</taxon>
        <taxon>Rhodospirillales</taxon>
        <taxon>Azospirillaceae</taxon>
        <taxon>Azospirillum</taxon>
    </lineage>
</organism>
<keyword evidence="2" id="KW-1185">Reference proteome</keyword>
<gene>
    <name evidence="1" type="ORF">J2851_000784</name>
</gene>
<dbReference type="EMBL" id="JAGINP010000002">
    <property type="protein sequence ID" value="MBP2291042.1"/>
    <property type="molecule type" value="Genomic_DNA"/>
</dbReference>